<dbReference type="SMART" id="SM00356">
    <property type="entry name" value="ZnF_C3H1"/>
    <property type="match status" value="3"/>
</dbReference>
<name>A0A7J6MB83_PEROL</name>
<dbReference type="InterPro" id="IPR050503">
    <property type="entry name" value="cAMP-dep_PK_reg_su-like"/>
</dbReference>
<dbReference type="InterPro" id="IPR014710">
    <property type="entry name" value="RmlC-like_jellyroll"/>
</dbReference>
<dbReference type="Proteomes" id="UP000570595">
    <property type="component" value="Unassembled WGS sequence"/>
</dbReference>
<feature type="zinc finger region" description="C3H1-type" evidence="4">
    <location>
        <begin position="150"/>
        <end position="177"/>
    </location>
</feature>
<keyword evidence="3 4" id="KW-0862">Zinc</keyword>
<dbReference type="InterPro" id="IPR000571">
    <property type="entry name" value="Znf_CCCH"/>
</dbReference>
<dbReference type="PROSITE" id="PS50042">
    <property type="entry name" value="CNMP_BINDING_3"/>
    <property type="match status" value="2"/>
</dbReference>
<feature type="region of interest" description="Disordered" evidence="5">
    <location>
        <begin position="1"/>
        <end position="84"/>
    </location>
</feature>
<feature type="region of interest" description="Disordered" evidence="5">
    <location>
        <begin position="182"/>
        <end position="318"/>
    </location>
</feature>
<feature type="domain" description="Cyclic nucleotide-binding" evidence="6">
    <location>
        <begin position="481"/>
        <end position="604"/>
    </location>
</feature>
<dbReference type="Gene3D" id="4.10.1000.10">
    <property type="entry name" value="Zinc finger, CCCH-type"/>
    <property type="match status" value="2"/>
</dbReference>
<dbReference type="GO" id="GO:0030552">
    <property type="term" value="F:cAMP binding"/>
    <property type="evidence" value="ECO:0007669"/>
    <property type="project" value="TreeGrafter"/>
</dbReference>
<keyword evidence="1 4" id="KW-0479">Metal-binding</keyword>
<feature type="compositionally biased region" description="Low complexity" evidence="5">
    <location>
        <begin position="50"/>
        <end position="79"/>
    </location>
</feature>
<dbReference type="Gene3D" id="2.60.120.10">
    <property type="entry name" value="Jelly Rolls"/>
    <property type="match status" value="2"/>
</dbReference>
<evidence type="ECO:0000259" key="6">
    <source>
        <dbReference type="PROSITE" id="PS50042"/>
    </source>
</evidence>
<evidence type="ECO:0000313" key="11">
    <source>
        <dbReference type="Proteomes" id="UP000572268"/>
    </source>
</evidence>
<evidence type="ECO:0000256" key="3">
    <source>
        <dbReference type="ARBA" id="ARBA00022833"/>
    </source>
</evidence>
<dbReference type="PRINTS" id="PR00103">
    <property type="entry name" value="CAMPKINASE"/>
</dbReference>
<dbReference type="PANTHER" id="PTHR11635:SF152">
    <property type="entry name" value="CAMP-DEPENDENT PROTEIN KINASE TYPE I REGULATORY SUBUNIT-RELATED"/>
    <property type="match status" value="1"/>
</dbReference>
<evidence type="ECO:0008006" key="12">
    <source>
        <dbReference type="Google" id="ProtNLM"/>
    </source>
</evidence>
<reference evidence="10 11" key="1">
    <citation type="submission" date="2020-04" db="EMBL/GenBank/DDBJ databases">
        <title>Perkinsus olseni comparative genomics.</title>
        <authorList>
            <person name="Bogema D.R."/>
        </authorList>
    </citation>
    <scope>NUCLEOTIDE SEQUENCE [LARGE SCALE GENOMIC DNA]</scope>
    <source>
        <strain evidence="8">ATCC PRA-179</strain>
        <strain evidence="9">ATCC PRA-31</strain>
    </source>
</reference>
<dbReference type="InterPro" id="IPR000595">
    <property type="entry name" value="cNMP-bd_dom"/>
</dbReference>
<proteinExistence type="predicted"/>
<evidence type="ECO:0000313" key="9">
    <source>
        <dbReference type="EMBL" id="KAF4674265.1"/>
    </source>
</evidence>
<evidence type="ECO:0000256" key="4">
    <source>
        <dbReference type="PROSITE-ProRule" id="PRU00723"/>
    </source>
</evidence>
<evidence type="ECO:0000313" key="8">
    <source>
        <dbReference type="EMBL" id="KAF4668862.1"/>
    </source>
</evidence>
<protein>
    <recommendedName>
        <fullName evidence="12">cAMP-dependent protein kinase regulatory subunit</fullName>
    </recommendedName>
</protein>
<dbReference type="InterPro" id="IPR018488">
    <property type="entry name" value="cNMP-bd_CS"/>
</dbReference>
<dbReference type="SUPFAM" id="SSF90229">
    <property type="entry name" value="CCCH zinc finger"/>
    <property type="match status" value="3"/>
</dbReference>
<dbReference type="CDD" id="cd00038">
    <property type="entry name" value="CAP_ED"/>
    <property type="match status" value="2"/>
</dbReference>
<evidence type="ECO:0000259" key="7">
    <source>
        <dbReference type="PROSITE" id="PS50103"/>
    </source>
</evidence>
<feature type="domain" description="C3H1-type" evidence="7">
    <location>
        <begin position="150"/>
        <end position="177"/>
    </location>
</feature>
<feature type="domain" description="C3H1-type" evidence="7">
    <location>
        <begin position="86"/>
        <end position="109"/>
    </location>
</feature>
<feature type="zinc finger region" description="C3H1-type" evidence="4">
    <location>
        <begin position="110"/>
        <end position="137"/>
    </location>
</feature>
<dbReference type="SMART" id="SM00100">
    <property type="entry name" value="cNMP"/>
    <property type="match status" value="2"/>
</dbReference>
<evidence type="ECO:0000256" key="1">
    <source>
        <dbReference type="ARBA" id="ARBA00022723"/>
    </source>
</evidence>
<keyword evidence="2 4" id="KW-0863">Zinc-finger</keyword>
<gene>
    <name evidence="9" type="ORF">FOL46_005440</name>
    <name evidence="8" type="ORF">FOZ61_005638</name>
</gene>
<dbReference type="EMBL" id="JABANN010000033">
    <property type="protein sequence ID" value="KAF4674265.1"/>
    <property type="molecule type" value="Genomic_DNA"/>
</dbReference>
<dbReference type="AlphaFoldDB" id="A0A7J6MB83"/>
<feature type="compositionally biased region" description="Polar residues" evidence="5">
    <location>
        <begin position="253"/>
        <end position="265"/>
    </location>
</feature>
<dbReference type="SUPFAM" id="SSF51206">
    <property type="entry name" value="cAMP-binding domain-like"/>
    <property type="match status" value="2"/>
</dbReference>
<dbReference type="InterPro" id="IPR018490">
    <property type="entry name" value="cNMP-bd_dom_sf"/>
</dbReference>
<evidence type="ECO:0000256" key="5">
    <source>
        <dbReference type="SAM" id="MobiDB-lite"/>
    </source>
</evidence>
<accession>A0A7J6MB83</accession>
<feature type="compositionally biased region" description="Basic and acidic residues" evidence="5">
    <location>
        <begin position="14"/>
        <end position="32"/>
    </location>
</feature>
<feature type="domain" description="C3H1-type" evidence="7">
    <location>
        <begin position="110"/>
        <end position="137"/>
    </location>
</feature>
<dbReference type="Pfam" id="PF00027">
    <property type="entry name" value="cNMP_binding"/>
    <property type="match status" value="2"/>
</dbReference>
<organism evidence="8 10">
    <name type="scientific">Perkinsus olseni</name>
    <name type="common">Perkinsus atlanticus</name>
    <dbReference type="NCBI Taxonomy" id="32597"/>
    <lineage>
        <taxon>Eukaryota</taxon>
        <taxon>Sar</taxon>
        <taxon>Alveolata</taxon>
        <taxon>Perkinsozoa</taxon>
        <taxon>Perkinsea</taxon>
        <taxon>Perkinsida</taxon>
        <taxon>Perkinsidae</taxon>
        <taxon>Perkinsus</taxon>
    </lineage>
</organism>
<sequence>MKRSTDPVSADAVSPEKKARGDEPEPADDGHADTIGALFVEDAEGSLPVQSEASPATEESPSQARPASAVSSQPSSPEQEPLDFHEPAPVCHFFAKGMCRNGTSCPFRHDPKRIVCTYFLHGNCRNGTSCRFSHELPGAKDSVAEEAPDGPPPDVCKFFWHGNCRAGSSCRWRHVKAPSALSAAPRPNLPAKSDPSVSERAKALLQRHSISRIAHESGASEYGGVHEGIKGKPDSEADPPPPPESSQHLGVPSTLSDTVAATAGTSLPPAPVTIEVGSPISERDSSPSARGVVDDEEEEEHRITVQKSAGRRAGVSAEACTVERMDSWRAPEYHKTAKEVEAIKSILASSENDKRQILFGHLRDREMEKVILAMRRKDVTKGESVIRQGDFGDAFYIVEEGTFDIFVKRGDKEPVKVMECGPGSSFGELALMYNAPRAATVTATSDAKLWGLDRDCFQLMVVTSENTKKKEYEAFLEKVPILADLNKYELSQLSDMLTSEVFKSGEVIVEQGDVSGDKFYILEGGECNAYMSGQEGEVEVKRYTTPGEYFGEIALLKPGEPRKATIKAGAAGCHVLSVGREDFNRVLGPITDVLRKNASKYPSYKDFLTVDDDHPAAAAAVDSTDDQLAGSRI</sequence>
<dbReference type="InterPro" id="IPR036855">
    <property type="entry name" value="Znf_CCCH_sf"/>
</dbReference>
<feature type="domain" description="Cyclic nucleotide-binding" evidence="6">
    <location>
        <begin position="358"/>
        <end position="478"/>
    </location>
</feature>
<dbReference type="EMBL" id="JABAHT010000031">
    <property type="protein sequence ID" value="KAF4668862.1"/>
    <property type="molecule type" value="Genomic_DNA"/>
</dbReference>
<dbReference type="OrthoDB" id="417078at2759"/>
<dbReference type="PANTHER" id="PTHR11635">
    <property type="entry name" value="CAMP-DEPENDENT PROTEIN KINASE REGULATORY CHAIN"/>
    <property type="match status" value="1"/>
</dbReference>
<feature type="zinc finger region" description="C3H1-type" evidence="4">
    <location>
        <begin position="86"/>
        <end position="109"/>
    </location>
</feature>
<comment type="caution">
    <text evidence="8">The sequence shown here is derived from an EMBL/GenBank/DDBJ whole genome shotgun (WGS) entry which is preliminary data.</text>
</comment>
<dbReference type="PROSITE" id="PS00889">
    <property type="entry name" value="CNMP_BINDING_2"/>
    <property type="match status" value="1"/>
</dbReference>
<dbReference type="Pfam" id="PF18044">
    <property type="entry name" value="zf-CCCH_4"/>
    <property type="match status" value="1"/>
</dbReference>
<dbReference type="PROSITE" id="PS50103">
    <property type="entry name" value="ZF_C3H1"/>
    <property type="match status" value="3"/>
</dbReference>
<dbReference type="Pfam" id="PF14608">
    <property type="entry name" value="zf-CCCH_2"/>
    <property type="match status" value="2"/>
</dbReference>
<evidence type="ECO:0000313" key="10">
    <source>
        <dbReference type="Proteomes" id="UP000570595"/>
    </source>
</evidence>
<dbReference type="GO" id="GO:0004862">
    <property type="term" value="F:cAMP-dependent protein kinase inhibitor activity"/>
    <property type="evidence" value="ECO:0007669"/>
    <property type="project" value="TreeGrafter"/>
</dbReference>
<dbReference type="GO" id="GO:0008270">
    <property type="term" value="F:zinc ion binding"/>
    <property type="evidence" value="ECO:0007669"/>
    <property type="project" value="UniProtKB-KW"/>
</dbReference>
<dbReference type="GO" id="GO:0034236">
    <property type="term" value="F:protein kinase A catalytic subunit binding"/>
    <property type="evidence" value="ECO:0007669"/>
    <property type="project" value="TreeGrafter"/>
</dbReference>
<evidence type="ECO:0000256" key="2">
    <source>
        <dbReference type="ARBA" id="ARBA00022771"/>
    </source>
</evidence>
<dbReference type="PROSITE" id="PS00888">
    <property type="entry name" value="CNMP_BINDING_1"/>
    <property type="match status" value="1"/>
</dbReference>
<dbReference type="GO" id="GO:0005952">
    <property type="term" value="C:cAMP-dependent protein kinase complex"/>
    <property type="evidence" value="ECO:0007669"/>
    <property type="project" value="InterPro"/>
</dbReference>
<dbReference type="GO" id="GO:0005829">
    <property type="term" value="C:cytosol"/>
    <property type="evidence" value="ECO:0007669"/>
    <property type="project" value="TreeGrafter"/>
</dbReference>
<dbReference type="Proteomes" id="UP000572268">
    <property type="component" value="Unassembled WGS sequence"/>
</dbReference>
<dbReference type="InterPro" id="IPR041367">
    <property type="entry name" value="Znf-CCCH_4"/>
</dbReference>